<evidence type="ECO:0000313" key="2">
    <source>
        <dbReference type="Proteomes" id="UP001320460"/>
    </source>
</evidence>
<accession>A0ABM7VXV7</accession>
<sequence length="105" mass="11839">MVPSLKQLRMQCRIDDDDTSGDALLTLMAAAARKRAENFINRKLYDVVVPDTDPDGLVISEDICLALMLLVGHWNESREEATEVAKMSIPWGFASLLEPYRYIPL</sequence>
<dbReference type="InterPro" id="IPR006450">
    <property type="entry name" value="Phage_HK97_gp6-like"/>
</dbReference>
<name>A0ABM7VXV7_9ENTR</name>
<proteinExistence type="predicted"/>
<organism evidence="1 2">
    <name type="scientific">Phytobacter diazotrophicus</name>
    <dbReference type="NCBI Taxonomy" id="395631"/>
    <lineage>
        <taxon>Bacteria</taxon>
        <taxon>Pseudomonadati</taxon>
        <taxon>Pseudomonadota</taxon>
        <taxon>Gammaproteobacteria</taxon>
        <taxon>Enterobacterales</taxon>
        <taxon>Enterobacteriaceae</taxon>
        <taxon>Phytobacter</taxon>
    </lineage>
</organism>
<dbReference type="EMBL" id="AP025334">
    <property type="protein sequence ID" value="BDD52084.1"/>
    <property type="molecule type" value="Genomic_DNA"/>
</dbReference>
<evidence type="ECO:0000313" key="1">
    <source>
        <dbReference type="EMBL" id="BDD52084.1"/>
    </source>
</evidence>
<reference evidence="1 2" key="1">
    <citation type="submission" date="2021-12" db="EMBL/GenBank/DDBJ databases">
        <title>Complete genome sequence of Phytobacter diazotrophicus TA9734.</title>
        <authorList>
            <person name="Kubota H."/>
            <person name="Nakayama Y."/>
            <person name="Ariyoshi T."/>
        </authorList>
    </citation>
    <scope>NUCLEOTIDE SEQUENCE [LARGE SCALE GENOMIC DNA]</scope>
    <source>
        <strain evidence="1 2">TA9734</strain>
    </source>
</reference>
<keyword evidence="2" id="KW-1185">Reference proteome</keyword>
<evidence type="ECO:0008006" key="3">
    <source>
        <dbReference type="Google" id="ProtNLM"/>
    </source>
</evidence>
<dbReference type="InterPro" id="IPR021146">
    <property type="entry name" value="Phage_gp6-like_head-tail"/>
</dbReference>
<dbReference type="Gene3D" id="1.10.3230.30">
    <property type="entry name" value="Phage gp6-like head-tail connector protein"/>
    <property type="match status" value="1"/>
</dbReference>
<dbReference type="CDD" id="cd08054">
    <property type="entry name" value="gp6"/>
    <property type="match status" value="1"/>
</dbReference>
<dbReference type="NCBIfam" id="TIGR01560">
    <property type="entry name" value="put_DNA_pack"/>
    <property type="match status" value="1"/>
</dbReference>
<dbReference type="Pfam" id="PF05135">
    <property type="entry name" value="Phage_connect_1"/>
    <property type="match status" value="1"/>
</dbReference>
<dbReference type="Proteomes" id="UP001320460">
    <property type="component" value="Chromosome"/>
</dbReference>
<dbReference type="RefSeq" id="WP_107224319.1">
    <property type="nucleotide sequence ID" value="NZ_AP025334.1"/>
</dbReference>
<gene>
    <name evidence="1" type="ORF">PDTA9734_35710</name>
</gene>
<protein>
    <recommendedName>
        <fullName evidence="3">Gp6-like head-tail connector protein</fullName>
    </recommendedName>
</protein>